<dbReference type="AlphaFoldDB" id="A0AAN5CVF4"/>
<evidence type="ECO:0000313" key="2">
    <source>
        <dbReference type="EMBL" id="GMR51230.1"/>
    </source>
</evidence>
<dbReference type="GO" id="GO:0005886">
    <property type="term" value="C:plasma membrane"/>
    <property type="evidence" value="ECO:0007669"/>
    <property type="project" value="TreeGrafter"/>
</dbReference>
<evidence type="ECO:0000256" key="1">
    <source>
        <dbReference type="SAM" id="Phobius"/>
    </source>
</evidence>
<gene>
    <name evidence="2" type="ORF">PMAYCL1PPCAC_21425</name>
</gene>
<organism evidence="2 3">
    <name type="scientific">Pristionchus mayeri</name>
    <dbReference type="NCBI Taxonomy" id="1317129"/>
    <lineage>
        <taxon>Eukaryota</taxon>
        <taxon>Metazoa</taxon>
        <taxon>Ecdysozoa</taxon>
        <taxon>Nematoda</taxon>
        <taxon>Chromadorea</taxon>
        <taxon>Rhabditida</taxon>
        <taxon>Rhabditina</taxon>
        <taxon>Diplogasteromorpha</taxon>
        <taxon>Diplogasteroidea</taxon>
        <taxon>Neodiplogasteridae</taxon>
        <taxon>Pristionchus</taxon>
    </lineage>
</organism>
<name>A0AAN5CVF4_9BILA</name>
<protein>
    <recommendedName>
        <fullName evidence="4">G protein-coupled receptor</fullName>
    </recommendedName>
</protein>
<keyword evidence="3" id="KW-1185">Reference proteome</keyword>
<feature type="transmembrane region" description="Helical" evidence="1">
    <location>
        <begin position="40"/>
        <end position="58"/>
    </location>
</feature>
<reference evidence="3" key="1">
    <citation type="submission" date="2022-10" db="EMBL/GenBank/DDBJ databases">
        <title>Genome assembly of Pristionchus species.</title>
        <authorList>
            <person name="Yoshida K."/>
            <person name="Sommer R.J."/>
        </authorList>
    </citation>
    <scope>NUCLEOTIDE SEQUENCE [LARGE SCALE GENOMIC DNA]</scope>
    <source>
        <strain evidence="3">RS5460</strain>
    </source>
</reference>
<comment type="caution">
    <text evidence="2">The sequence shown here is derived from an EMBL/GenBank/DDBJ whole genome shotgun (WGS) entry which is preliminary data.</text>
</comment>
<keyword evidence="1" id="KW-0812">Transmembrane</keyword>
<keyword evidence="1" id="KW-0472">Membrane</keyword>
<accession>A0AAN5CVF4</accession>
<evidence type="ECO:0008006" key="4">
    <source>
        <dbReference type="Google" id="ProtNLM"/>
    </source>
</evidence>
<dbReference type="PANTHER" id="PTHR46273">
    <property type="entry name" value="MYOSUPPRESSIN RECEPTOR 1, ISOFORM B-RELATED"/>
    <property type="match status" value="1"/>
</dbReference>
<dbReference type="GO" id="GO:0008528">
    <property type="term" value="F:G protein-coupled peptide receptor activity"/>
    <property type="evidence" value="ECO:0007669"/>
    <property type="project" value="TreeGrafter"/>
</dbReference>
<dbReference type="InterPro" id="IPR053219">
    <property type="entry name" value="GPCR_Dmsr-1"/>
</dbReference>
<dbReference type="Proteomes" id="UP001328107">
    <property type="component" value="Unassembled WGS sequence"/>
</dbReference>
<evidence type="ECO:0000313" key="3">
    <source>
        <dbReference type="Proteomes" id="UP001328107"/>
    </source>
</evidence>
<keyword evidence="1" id="KW-1133">Transmembrane helix</keyword>
<feature type="transmembrane region" description="Helical" evidence="1">
    <location>
        <begin position="12"/>
        <end position="33"/>
    </location>
</feature>
<dbReference type="EMBL" id="BTRK01000005">
    <property type="protein sequence ID" value="GMR51230.1"/>
    <property type="molecule type" value="Genomic_DNA"/>
</dbReference>
<feature type="non-terminal residue" evidence="2">
    <location>
        <position position="1"/>
    </location>
</feature>
<dbReference type="PANTHER" id="PTHR46273:SF14">
    <property type="entry name" value="G-PROTEIN COUPLED RECEPTOR DMSR-1"/>
    <property type="match status" value="1"/>
</dbReference>
<sequence length="94" mass="10679">EIEYYTLVVYGYLMMFVGPLNIVANILSAALLLTKELRNPFNVILCLMCLDPVVPLLLRVSMVYRNLGMTECSETSVTYSLALHSMIELFSWPI</sequence>
<proteinExistence type="predicted"/>